<dbReference type="Proteomes" id="UP001210770">
    <property type="component" value="Plasmid unnamed1"/>
</dbReference>
<reference evidence="2" key="1">
    <citation type="submission" date="2023-01" db="EMBL/GenBank/DDBJ databases">
        <title>Comparative genomic analysis of cold water coral derived Sulfitobacter faviae: insights into their metabolism and habitat adaptation.</title>
        <authorList>
            <person name="Guo Y."/>
            <person name="Lin S."/>
            <person name="Huang Z."/>
            <person name="Tang K."/>
            <person name="Wang X."/>
        </authorList>
    </citation>
    <scope>NUCLEOTIDE SEQUENCE</scope>
    <source>
        <strain evidence="2">SCSIO W_1865</strain>
        <plasmid evidence="2">unnamed1</plasmid>
    </source>
</reference>
<sequence>MFAQLKTVVLAAGVSTFALSGAAYASEDLRISKIDVEATVATASESNALDFYPNIEEDLRGEVAQRVPLSSDGADPQIRIDIRKIALNGATMLPESREFNELEGVVNITSPTGENAGLSFPVRISAYTGDTIAPEGFVNILPTEADFYVAMVSTFADVVAENLTNVNTSGNKIDP</sequence>
<dbReference type="AlphaFoldDB" id="A0AAX3LTG9"/>
<accession>A0AAX3LTG9</accession>
<feature type="signal peptide" evidence="1">
    <location>
        <begin position="1"/>
        <end position="25"/>
    </location>
</feature>
<evidence type="ECO:0000256" key="1">
    <source>
        <dbReference type="SAM" id="SignalP"/>
    </source>
</evidence>
<name>A0AAX3LTG9_9RHOB</name>
<organism evidence="2 3">
    <name type="scientific">Sulfitobacter faviae</name>
    <dbReference type="NCBI Taxonomy" id="1775881"/>
    <lineage>
        <taxon>Bacteria</taxon>
        <taxon>Pseudomonadati</taxon>
        <taxon>Pseudomonadota</taxon>
        <taxon>Alphaproteobacteria</taxon>
        <taxon>Rhodobacterales</taxon>
        <taxon>Roseobacteraceae</taxon>
        <taxon>Sulfitobacter</taxon>
    </lineage>
</organism>
<gene>
    <name evidence="2" type="ORF">PL336_17030</name>
</gene>
<keyword evidence="1" id="KW-0732">Signal</keyword>
<dbReference type="RefSeq" id="WP_271690097.1">
    <property type="nucleotide sequence ID" value="NZ_CP116424.1"/>
</dbReference>
<proteinExistence type="predicted"/>
<evidence type="ECO:0000313" key="2">
    <source>
        <dbReference type="EMBL" id="WCE71957.1"/>
    </source>
</evidence>
<protein>
    <submittedName>
        <fullName evidence="2">Uncharacterized protein</fullName>
    </submittedName>
</protein>
<geneLocation type="plasmid" evidence="2 3">
    <name>unnamed1</name>
</geneLocation>
<dbReference type="EMBL" id="CP116424">
    <property type="protein sequence ID" value="WCE71957.1"/>
    <property type="molecule type" value="Genomic_DNA"/>
</dbReference>
<evidence type="ECO:0000313" key="3">
    <source>
        <dbReference type="Proteomes" id="UP001210770"/>
    </source>
</evidence>
<feature type="chain" id="PRO_5043646059" evidence="1">
    <location>
        <begin position="26"/>
        <end position="175"/>
    </location>
</feature>
<keyword evidence="2" id="KW-0614">Plasmid</keyword>